<gene>
    <name evidence="4" type="ORF">IAC74_06355</name>
</gene>
<evidence type="ECO:0000313" key="4">
    <source>
        <dbReference type="EMBL" id="HIV03180.1"/>
    </source>
</evidence>
<evidence type="ECO:0000256" key="1">
    <source>
        <dbReference type="ARBA" id="ARBA00022737"/>
    </source>
</evidence>
<evidence type="ECO:0000313" key="5">
    <source>
        <dbReference type="Proteomes" id="UP000886743"/>
    </source>
</evidence>
<dbReference type="PANTHER" id="PTHR30383">
    <property type="entry name" value="THIOESTERASE 1/PROTEASE 1/LYSOPHOSPHOLIPASE L1"/>
    <property type="match status" value="1"/>
</dbReference>
<feature type="domain" description="SLH" evidence="3">
    <location>
        <begin position="343"/>
        <end position="401"/>
    </location>
</feature>
<feature type="signal peptide" evidence="2">
    <location>
        <begin position="1"/>
        <end position="28"/>
    </location>
</feature>
<comment type="caution">
    <text evidence="4">The sequence shown here is derived from an EMBL/GenBank/DDBJ whole genome shotgun (WGS) entry which is preliminary data.</text>
</comment>
<dbReference type="EMBL" id="DVOF01000186">
    <property type="protein sequence ID" value="HIV03180.1"/>
    <property type="molecule type" value="Genomic_DNA"/>
</dbReference>
<dbReference type="PROSITE" id="PS51272">
    <property type="entry name" value="SLH"/>
    <property type="match status" value="2"/>
</dbReference>
<dbReference type="InterPro" id="IPR013830">
    <property type="entry name" value="SGNH_hydro"/>
</dbReference>
<keyword evidence="1" id="KW-0677">Repeat</keyword>
<name>A0A9D1NHI5_9FIRM</name>
<proteinExistence type="predicted"/>
<dbReference type="AlphaFoldDB" id="A0A9D1NHI5"/>
<dbReference type="Pfam" id="PF00395">
    <property type="entry name" value="SLH"/>
    <property type="match status" value="2"/>
</dbReference>
<feature type="chain" id="PRO_5039194737" evidence="2">
    <location>
        <begin position="29"/>
        <end position="401"/>
    </location>
</feature>
<reference evidence="4" key="2">
    <citation type="journal article" date="2021" name="PeerJ">
        <title>Extensive microbial diversity within the chicken gut microbiome revealed by metagenomics and culture.</title>
        <authorList>
            <person name="Gilroy R."/>
            <person name="Ravi A."/>
            <person name="Getino M."/>
            <person name="Pursley I."/>
            <person name="Horton D.L."/>
            <person name="Alikhan N.F."/>
            <person name="Baker D."/>
            <person name="Gharbi K."/>
            <person name="Hall N."/>
            <person name="Watson M."/>
            <person name="Adriaenssens E.M."/>
            <person name="Foster-Nyarko E."/>
            <person name="Jarju S."/>
            <person name="Secka A."/>
            <person name="Antonio M."/>
            <person name="Oren A."/>
            <person name="Chaudhuri R.R."/>
            <person name="La Ragione R."/>
            <person name="Hildebrand F."/>
            <person name="Pallen M.J."/>
        </authorList>
    </citation>
    <scope>NUCLEOTIDE SEQUENCE</scope>
    <source>
        <strain evidence="4">4920</strain>
    </source>
</reference>
<dbReference type="Gene3D" id="3.40.50.1110">
    <property type="entry name" value="SGNH hydrolase"/>
    <property type="match status" value="1"/>
</dbReference>
<protein>
    <submittedName>
        <fullName evidence="4">S-layer homology domain-containing protein</fullName>
    </submittedName>
</protein>
<dbReference type="Pfam" id="PF13472">
    <property type="entry name" value="Lipase_GDSL_2"/>
    <property type="match status" value="1"/>
</dbReference>
<dbReference type="GO" id="GO:0004622">
    <property type="term" value="F:phosphatidylcholine lysophospholipase activity"/>
    <property type="evidence" value="ECO:0007669"/>
    <property type="project" value="TreeGrafter"/>
</dbReference>
<sequence>MKGKKILSLLLAALQISLLLALPMNAFAEEGSDIASGEKIKVACVGDSITEGIGVANPATDSYPAQLQAILGDGYEVGNFGVSKYAALHSAVWPYWETDKYTESQEFLPDIVVIMLGTNDIKTENWVEGKDNFVRDYTELINVYKNLSSQPDVFVVSPPPIYLDVNDEVRPPNNLRYEAIDLLKQAAEETDSYWIDVFTAMDNHPELFPDQIHPNEAGAKLLAQTVADGILHPTKLTPSWSDNLANLPELGDMEANLTREEFAMLIVNIFGLQADSARTRFVDIDGCTYKADIASAYVRGIIKGVDDTHFEPDGAITREEITVMLYRAWKVLFPDEDFTVTNTYEFVDAAEISDWAVEAVTYLYDRGIMVGTDTLTISPKINIPRKDALTLMTRIVESYEK</sequence>
<evidence type="ECO:0000256" key="2">
    <source>
        <dbReference type="SAM" id="SignalP"/>
    </source>
</evidence>
<dbReference type="InterPro" id="IPR051532">
    <property type="entry name" value="Ester_Hydrolysis_Enzymes"/>
</dbReference>
<reference evidence="4" key="1">
    <citation type="submission" date="2020-10" db="EMBL/GenBank/DDBJ databases">
        <authorList>
            <person name="Gilroy R."/>
        </authorList>
    </citation>
    <scope>NUCLEOTIDE SEQUENCE</scope>
    <source>
        <strain evidence="4">4920</strain>
    </source>
</reference>
<organism evidence="4 5">
    <name type="scientific">Candidatus Aphodoplasma excrementigallinarum</name>
    <dbReference type="NCBI Taxonomy" id="2840673"/>
    <lineage>
        <taxon>Bacteria</taxon>
        <taxon>Bacillati</taxon>
        <taxon>Bacillota</taxon>
        <taxon>Clostridia</taxon>
        <taxon>Eubacteriales</taxon>
        <taxon>Candidatus Aphodoplasma</taxon>
    </lineage>
</organism>
<keyword evidence="2" id="KW-0732">Signal</keyword>
<dbReference type="Proteomes" id="UP000886743">
    <property type="component" value="Unassembled WGS sequence"/>
</dbReference>
<accession>A0A9D1NHI5</accession>
<evidence type="ECO:0000259" key="3">
    <source>
        <dbReference type="PROSITE" id="PS51272"/>
    </source>
</evidence>
<dbReference type="InterPro" id="IPR036514">
    <property type="entry name" value="SGNH_hydro_sf"/>
</dbReference>
<dbReference type="PANTHER" id="PTHR30383:SF5">
    <property type="entry name" value="SGNH HYDROLASE-TYPE ESTERASE DOMAIN-CONTAINING PROTEIN"/>
    <property type="match status" value="1"/>
</dbReference>
<dbReference type="InterPro" id="IPR001119">
    <property type="entry name" value="SLH_dom"/>
</dbReference>
<feature type="domain" description="SLH" evidence="3">
    <location>
        <begin position="276"/>
        <end position="339"/>
    </location>
</feature>
<dbReference type="SUPFAM" id="SSF52266">
    <property type="entry name" value="SGNH hydrolase"/>
    <property type="match status" value="1"/>
</dbReference>